<evidence type="ECO:0000313" key="2">
    <source>
        <dbReference type="EMBL" id="SUV44112.1"/>
    </source>
</evidence>
<organism evidence="2 3">
    <name type="scientific">Bacteroides eggerthii</name>
    <dbReference type="NCBI Taxonomy" id="28111"/>
    <lineage>
        <taxon>Bacteria</taxon>
        <taxon>Pseudomonadati</taxon>
        <taxon>Bacteroidota</taxon>
        <taxon>Bacteroidia</taxon>
        <taxon>Bacteroidales</taxon>
        <taxon>Bacteroidaceae</taxon>
        <taxon>Bacteroides</taxon>
    </lineage>
</organism>
<dbReference type="Pfam" id="PF14900">
    <property type="entry name" value="DUF4493"/>
    <property type="match status" value="1"/>
</dbReference>
<dbReference type="Proteomes" id="UP000254424">
    <property type="component" value="Unassembled WGS sequence"/>
</dbReference>
<evidence type="ECO:0000313" key="3">
    <source>
        <dbReference type="Proteomes" id="UP000254424"/>
    </source>
</evidence>
<dbReference type="InterPro" id="IPR027840">
    <property type="entry name" value="DUF4493"/>
</dbReference>
<dbReference type="RefSeq" id="WP_004288622.1">
    <property type="nucleotide sequence ID" value="NZ_CABKNQ010000020.1"/>
</dbReference>
<protein>
    <recommendedName>
        <fullName evidence="4">DUF4493 domain-containing protein</fullName>
    </recommendedName>
</protein>
<keyword evidence="1" id="KW-0732">Signal</keyword>
<reference evidence="2 3" key="1">
    <citation type="submission" date="2018-06" db="EMBL/GenBank/DDBJ databases">
        <authorList>
            <consortium name="Pathogen Informatics"/>
            <person name="Doyle S."/>
        </authorList>
    </citation>
    <scope>NUCLEOTIDE SEQUENCE [LARGE SCALE GENOMIC DNA]</scope>
    <source>
        <strain evidence="2 3">NCTC11155</strain>
    </source>
</reference>
<proteinExistence type="predicted"/>
<dbReference type="OrthoDB" id="1004098at2"/>
<dbReference type="GeneID" id="93072109"/>
<sequence length="263" mass="29295">MKQYLSLILFLFLLAACDSSDAPEATGYGYINLNIGTNPEISVATTRAGDTDTDVSTYLITIKSGTTTYLSQKPYSIIQSTPLRFEAGTYSIIAESCISTDAESANDRWGKARYYGSQDITVVTSQTVNADIICTMQNAKVNVEYDQTFKDIFGKNPEEPYSVTLYREGRQERLLKFDENASFSTRSAYFNILENASNKLIYTITGYYNGKKVMKEGEINSLEPQKWVKLTIKATQTGKIELGVAVDSSVTEENKDFDVNPYA</sequence>
<name>A0A380ZCS0_9BACE</name>
<accession>A0A380ZCS0</accession>
<evidence type="ECO:0008006" key="4">
    <source>
        <dbReference type="Google" id="ProtNLM"/>
    </source>
</evidence>
<evidence type="ECO:0000256" key="1">
    <source>
        <dbReference type="SAM" id="SignalP"/>
    </source>
</evidence>
<feature type="chain" id="PRO_5016648448" description="DUF4493 domain-containing protein" evidence="1">
    <location>
        <begin position="23"/>
        <end position="263"/>
    </location>
</feature>
<dbReference type="AlphaFoldDB" id="A0A380ZCS0"/>
<dbReference type="EMBL" id="UFSX01000002">
    <property type="protein sequence ID" value="SUV44112.1"/>
    <property type="molecule type" value="Genomic_DNA"/>
</dbReference>
<dbReference type="STRING" id="483216.BACEGG_00347"/>
<gene>
    <name evidence="2" type="ORF">NCTC11155_03522</name>
</gene>
<dbReference type="PROSITE" id="PS51257">
    <property type="entry name" value="PROKAR_LIPOPROTEIN"/>
    <property type="match status" value="1"/>
</dbReference>
<feature type="signal peptide" evidence="1">
    <location>
        <begin position="1"/>
        <end position="22"/>
    </location>
</feature>